<organism evidence="2 3">
    <name type="scientific">Theobroma cacao</name>
    <name type="common">Cacao</name>
    <name type="synonym">Cocoa</name>
    <dbReference type="NCBI Taxonomy" id="3641"/>
    <lineage>
        <taxon>Eukaryota</taxon>
        <taxon>Viridiplantae</taxon>
        <taxon>Streptophyta</taxon>
        <taxon>Embryophyta</taxon>
        <taxon>Tracheophyta</taxon>
        <taxon>Spermatophyta</taxon>
        <taxon>Magnoliopsida</taxon>
        <taxon>eudicotyledons</taxon>
        <taxon>Gunneridae</taxon>
        <taxon>Pentapetalae</taxon>
        <taxon>rosids</taxon>
        <taxon>malvids</taxon>
        <taxon>Malvales</taxon>
        <taxon>Malvaceae</taxon>
        <taxon>Byttnerioideae</taxon>
        <taxon>Theobroma</taxon>
    </lineage>
</organism>
<dbReference type="InParanoid" id="A0A061GAF1"/>
<protein>
    <submittedName>
        <fullName evidence="2">Uncharacterized protein</fullName>
    </submittedName>
</protein>
<reference evidence="2 3" key="1">
    <citation type="journal article" date="2013" name="Genome Biol.">
        <title>The genome sequence of the most widely cultivated cacao type and its use to identify candidate genes regulating pod color.</title>
        <authorList>
            <person name="Motamayor J.C."/>
            <person name="Mockaitis K."/>
            <person name="Schmutz J."/>
            <person name="Haiminen N."/>
            <person name="Iii D.L."/>
            <person name="Cornejo O."/>
            <person name="Findley S.D."/>
            <person name="Zheng P."/>
            <person name="Utro F."/>
            <person name="Royaert S."/>
            <person name="Saski C."/>
            <person name="Jenkins J."/>
            <person name="Podicheti R."/>
            <person name="Zhao M."/>
            <person name="Scheffler B.E."/>
            <person name="Stack J.C."/>
            <person name="Feltus F.A."/>
            <person name="Mustiga G.M."/>
            <person name="Amores F."/>
            <person name="Phillips W."/>
            <person name="Marelli J.P."/>
            <person name="May G.D."/>
            <person name="Shapiro H."/>
            <person name="Ma J."/>
            <person name="Bustamante C.D."/>
            <person name="Schnell R.J."/>
            <person name="Main D."/>
            <person name="Gilbert D."/>
            <person name="Parida L."/>
            <person name="Kuhn D.N."/>
        </authorList>
    </citation>
    <scope>NUCLEOTIDE SEQUENCE [LARGE SCALE GENOMIC DNA]</scope>
    <source>
        <strain evidence="3">cv. Matina 1-6</strain>
    </source>
</reference>
<evidence type="ECO:0000313" key="2">
    <source>
        <dbReference type="EMBL" id="EOY24019.1"/>
    </source>
</evidence>
<evidence type="ECO:0000256" key="1">
    <source>
        <dbReference type="SAM" id="MobiDB-lite"/>
    </source>
</evidence>
<evidence type="ECO:0000313" key="3">
    <source>
        <dbReference type="Proteomes" id="UP000026915"/>
    </source>
</evidence>
<accession>A0A061GAF1</accession>
<dbReference type="Proteomes" id="UP000026915">
    <property type="component" value="Chromosome 3"/>
</dbReference>
<keyword evidence="3" id="KW-1185">Reference proteome</keyword>
<proteinExistence type="predicted"/>
<dbReference type="EMBL" id="CM001881">
    <property type="protein sequence ID" value="EOY24019.1"/>
    <property type="molecule type" value="Genomic_DNA"/>
</dbReference>
<dbReference type="HOGENOM" id="CLU_2008085_0_0_1"/>
<dbReference type="AlphaFoldDB" id="A0A061GAF1"/>
<gene>
    <name evidence="2" type="ORF">TCM_015729</name>
</gene>
<name>A0A061GAF1_THECC</name>
<dbReference type="Gramene" id="EOY24019">
    <property type="protein sequence ID" value="EOY24019"/>
    <property type="gene ID" value="TCM_015729"/>
</dbReference>
<feature type="region of interest" description="Disordered" evidence="1">
    <location>
        <begin position="23"/>
        <end position="45"/>
    </location>
</feature>
<sequence length="124" mass="14027">MRDFVITMRSNRACNSISRGGQWSVVSGQRPRKLPSNRKRGEAKESELGCFGKKEKGIARTLSFRILEKCTLSSPFLFSRPPNSRSPEQSRAELQFLISLHIKLLLHPKICSLRGWASACSMTF</sequence>